<dbReference type="GO" id="GO:0016491">
    <property type="term" value="F:oxidoreductase activity"/>
    <property type="evidence" value="ECO:0007669"/>
    <property type="project" value="UniProtKB-KW"/>
</dbReference>
<feature type="domain" description="SoxA A3" evidence="2">
    <location>
        <begin position="7"/>
        <end position="86"/>
    </location>
</feature>
<proteinExistence type="predicted"/>
<dbReference type="AlphaFoldDB" id="A0A2W2H3K0"/>
<gene>
    <name evidence="3" type="ORF">C1I98_04155</name>
</gene>
<dbReference type="Gene3D" id="1.10.10.1100">
    <property type="entry name" value="BFD-like [2Fe-2S]-binding domain"/>
    <property type="match status" value="1"/>
</dbReference>
<dbReference type="InterPro" id="IPR041854">
    <property type="entry name" value="BFD-like_2Fe2S-bd_dom_sf"/>
</dbReference>
<evidence type="ECO:0000256" key="1">
    <source>
        <dbReference type="ARBA" id="ARBA00023002"/>
    </source>
</evidence>
<keyword evidence="1" id="KW-0560">Oxidoreductase</keyword>
<name>A0A2W2H3K0_9ACTN</name>
<sequence>MADKIILCLCLDITEHDLDRAIEEGFTDAETLKRYTAGFMGPCQGKSCMDTILERLAHKTGVDPESLRRPTLRPPAHPVRLGLLAGLGGFDAS</sequence>
<evidence type="ECO:0000313" key="3">
    <source>
        <dbReference type="EMBL" id="PZG54453.1"/>
    </source>
</evidence>
<dbReference type="Proteomes" id="UP000248544">
    <property type="component" value="Unassembled WGS sequence"/>
</dbReference>
<organism evidence="3 4">
    <name type="scientific">Spongiactinospora gelatinilytica</name>
    <dbReference type="NCBI Taxonomy" id="2666298"/>
    <lineage>
        <taxon>Bacteria</taxon>
        <taxon>Bacillati</taxon>
        <taxon>Actinomycetota</taxon>
        <taxon>Actinomycetes</taxon>
        <taxon>Streptosporangiales</taxon>
        <taxon>Streptosporangiaceae</taxon>
        <taxon>Spongiactinospora</taxon>
    </lineage>
</organism>
<reference evidence="3 4" key="1">
    <citation type="submission" date="2018-01" db="EMBL/GenBank/DDBJ databases">
        <title>Draft genome sequence of Sphaerisporangium sp. 7K107.</title>
        <authorList>
            <person name="Sahin N."/>
            <person name="Saygin H."/>
            <person name="Ay H."/>
        </authorList>
    </citation>
    <scope>NUCLEOTIDE SEQUENCE [LARGE SCALE GENOMIC DNA]</scope>
    <source>
        <strain evidence="3 4">7K107</strain>
    </source>
</reference>
<evidence type="ECO:0000313" key="4">
    <source>
        <dbReference type="Proteomes" id="UP000248544"/>
    </source>
</evidence>
<dbReference type="InterPro" id="IPR041117">
    <property type="entry name" value="SoxA_A3"/>
</dbReference>
<accession>A0A2W2H3K0</accession>
<protein>
    <submittedName>
        <fullName evidence="3">(2Fe-2S)-binding protein</fullName>
    </submittedName>
</protein>
<dbReference type="Pfam" id="PF17806">
    <property type="entry name" value="SO_alpha_A3"/>
    <property type="match status" value="1"/>
</dbReference>
<dbReference type="EMBL" id="POUA01000017">
    <property type="protein sequence ID" value="PZG54453.1"/>
    <property type="molecule type" value="Genomic_DNA"/>
</dbReference>
<dbReference type="RefSeq" id="WP_111165732.1">
    <property type="nucleotide sequence ID" value="NZ_POUA01000017.1"/>
</dbReference>
<keyword evidence="4" id="KW-1185">Reference proteome</keyword>
<comment type="caution">
    <text evidence="3">The sequence shown here is derived from an EMBL/GenBank/DDBJ whole genome shotgun (WGS) entry which is preliminary data.</text>
</comment>
<evidence type="ECO:0000259" key="2">
    <source>
        <dbReference type="Pfam" id="PF17806"/>
    </source>
</evidence>